<dbReference type="AlphaFoldDB" id="A0A154VRI3"/>
<evidence type="ECO:0000256" key="6">
    <source>
        <dbReference type="ARBA" id="ARBA00023136"/>
    </source>
</evidence>
<gene>
    <name evidence="9" type="ORF">AUP43_12570</name>
</gene>
<evidence type="ECO:0000259" key="8">
    <source>
        <dbReference type="Pfam" id="PF02308"/>
    </source>
</evidence>
<evidence type="ECO:0000256" key="4">
    <source>
        <dbReference type="ARBA" id="ARBA00022692"/>
    </source>
</evidence>
<accession>A0A154VRI3</accession>
<evidence type="ECO:0000256" key="3">
    <source>
        <dbReference type="ARBA" id="ARBA00022475"/>
    </source>
</evidence>
<keyword evidence="6 7" id="KW-0472">Membrane</keyword>
<dbReference type="PANTHER" id="PTHR33778">
    <property type="entry name" value="PROTEIN MGTC"/>
    <property type="match status" value="1"/>
</dbReference>
<comment type="similarity">
    <text evidence="2 7">Belongs to the MgtC/SapB family.</text>
</comment>
<feature type="transmembrane region" description="Helical" evidence="7">
    <location>
        <begin position="14"/>
        <end position="34"/>
    </location>
</feature>
<keyword evidence="4 7" id="KW-0812">Transmembrane</keyword>
<keyword evidence="3" id="KW-1003">Cell membrane</keyword>
<dbReference type="GO" id="GO:0005886">
    <property type="term" value="C:plasma membrane"/>
    <property type="evidence" value="ECO:0007669"/>
    <property type="project" value="UniProtKB-SubCell"/>
</dbReference>
<proteinExistence type="inferred from homology"/>
<dbReference type="PRINTS" id="PR01837">
    <property type="entry name" value="MGTCSAPBPROT"/>
</dbReference>
<evidence type="ECO:0000256" key="2">
    <source>
        <dbReference type="ARBA" id="ARBA00009298"/>
    </source>
</evidence>
<keyword evidence="10" id="KW-1185">Reference proteome</keyword>
<keyword evidence="5 7" id="KW-1133">Transmembrane helix</keyword>
<dbReference type="InterPro" id="IPR049177">
    <property type="entry name" value="MgtC_SapB_SrpB_YhiD_N"/>
</dbReference>
<evidence type="ECO:0000313" key="9">
    <source>
        <dbReference type="EMBL" id="KZD03850.1"/>
    </source>
</evidence>
<dbReference type="EMBL" id="LPXN01000140">
    <property type="protein sequence ID" value="KZD03850.1"/>
    <property type="molecule type" value="Genomic_DNA"/>
</dbReference>
<reference evidence="9 10" key="1">
    <citation type="submission" date="2015-12" db="EMBL/GenBank/DDBJ databases">
        <title>Genome sequence of Oceanibaculum pacificum MCCC 1A02656.</title>
        <authorList>
            <person name="Lu L."/>
            <person name="Lai Q."/>
            <person name="Shao Z."/>
            <person name="Qian P."/>
        </authorList>
    </citation>
    <scope>NUCLEOTIDE SEQUENCE [LARGE SCALE GENOMIC DNA]</scope>
    <source>
        <strain evidence="9 10">MCCC 1A02656</strain>
    </source>
</reference>
<comment type="caution">
    <text evidence="9">The sequence shown here is derived from an EMBL/GenBank/DDBJ whole genome shotgun (WGS) entry which is preliminary data.</text>
</comment>
<dbReference type="Pfam" id="PF02308">
    <property type="entry name" value="MgtC"/>
    <property type="match status" value="1"/>
</dbReference>
<dbReference type="Proteomes" id="UP000076400">
    <property type="component" value="Unassembled WGS sequence"/>
</dbReference>
<dbReference type="RefSeq" id="WP_067558807.1">
    <property type="nucleotide sequence ID" value="NZ_LPXN01000140.1"/>
</dbReference>
<keyword evidence="7" id="KW-0997">Cell inner membrane</keyword>
<dbReference type="PANTHER" id="PTHR33778:SF1">
    <property type="entry name" value="MAGNESIUM TRANSPORTER YHID-RELATED"/>
    <property type="match status" value="1"/>
</dbReference>
<dbReference type="STRING" id="580166.AUP43_12570"/>
<evidence type="ECO:0000256" key="1">
    <source>
        <dbReference type="ARBA" id="ARBA00004651"/>
    </source>
</evidence>
<evidence type="ECO:0000256" key="5">
    <source>
        <dbReference type="ARBA" id="ARBA00022989"/>
    </source>
</evidence>
<dbReference type="OrthoDB" id="9811198at2"/>
<feature type="domain" description="MgtC/SapB/SrpB/YhiD N-terminal" evidence="8">
    <location>
        <begin position="23"/>
        <end position="151"/>
    </location>
</feature>
<evidence type="ECO:0000256" key="7">
    <source>
        <dbReference type="RuleBase" id="RU365041"/>
    </source>
</evidence>
<evidence type="ECO:0000313" key="10">
    <source>
        <dbReference type="Proteomes" id="UP000076400"/>
    </source>
</evidence>
<dbReference type="InterPro" id="IPR003416">
    <property type="entry name" value="MgtC/SapB/SrpB/YhiD_fam"/>
</dbReference>
<protein>
    <recommendedName>
        <fullName evidence="7">Protein MgtC</fullName>
    </recommendedName>
</protein>
<feature type="transmembrane region" description="Helical" evidence="7">
    <location>
        <begin position="46"/>
        <end position="64"/>
    </location>
</feature>
<feature type="transmembrane region" description="Helical" evidence="7">
    <location>
        <begin position="84"/>
        <end position="103"/>
    </location>
</feature>
<organism evidence="9 10">
    <name type="scientific">Oceanibaculum pacificum</name>
    <dbReference type="NCBI Taxonomy" id="580166"/>
    <lineage>
        <taxon>Bacteria</taxon>
        <taxon>Pseudomonadati</taxon>
        <taxon>Pseudomonadota</taxon>
        <taxon>Alphaproteobacteria</taxon>
        <taxon>Rhodospirillales</taxon>
        <taxon>Oceanibaculaceae</taxon>
        <taxon>Oceanibaculum</taxon>
    </lineage>
</organism>
<comment type="subcellular location">
    <subcellularLocation>
        <location evidence="7">Cell inner membrane</location>
        <topology evidence="7">Multi-pass membrane protein</topology>
    </subcellularLocation>
    <subcellularLocation>
        <location evidence="1">Cell membrane</location>
        <topology evidence="1">Multi-pass membrane protein</topology>
    </subcellularLocation>
</comment>
<name>A0A154VRI3_9PROT</name>
<feature type="transmembrane region" description="Helical" evidence="7">
    <location>
        <begin position="115"/>
        <end position="148"/>
    </location>
</feature>
<sequence>MVEWWAGIYVPTEMPTMIFVGRLLIAAILGAFIGIERESKDRPAGLRTHILTSVAAATFTVITLEIVHSDLLNDDNVRADPVRVIEAVTAGVAFLAAGAIIQGRARVQGLTTGAGMWLAGSIGVACGLGYMLIAAIATVIGLIAMVGLRQFAHPAKQRRIEEQGEE</sequence>